<dbReference type="AlphaFoldDB" id="A0A0P7YVS1"/>
<dbReference type="SUPFAM" id="SSF111369">
    <property type="entry name" value="HlyD-like secretion proteins"/>
    <property type="match status" value="1"/>
</dbReference>
<protein>
    <submittedName>
        <fullName evidence="8">Membrane-fusion protein</fullName>
    </submittedName>
</protein>
<evidence type="ECO:0000259" key="6">
    <source>
        <dbReference type="Pfam" id="PF25954"/>
    </source>
</evidence>
<evidence type="ECO:0000256" key="2">
    <source>
        <dbReference type="SAM" id="Coils"/>
    </source>
</evidence>
<accession>A0A0P7YVS1</accession>
<comment type="caution">
    <text evidence="8">The sequence shown here is derived from an EMBL/GenBank/DDBJ whole genome shotgun (WGS) entry which is preliminary data.</text>
</comment>
<feature type="domain" description="CusB-like beta-barrel" evidence="6">
    <location>
        <begin position="334"/>
        <end position="405"/>
    </location>
</feature>
<evidence type="ECO:0000256" key="4">
    <source>
        <dbReference type="SAM" id="Phobius"/>
    </source>
</evidence>
<dbReference type="STRING" id="1666911.HLUCCA11_13590"/>
<dbReference type="PATRIC" id="fig|1666911.3.peg.1490"/>
<dbReference type="InterPro" id="IPR006143">
    <property type="entry name" value="RND_pump_MFP"/>
</dbReference>
<comment type="similarity">
    <text evidence="1">Belongs to the membrane fusion protein (MFP) (TC 8.A.1) family.</text>
</comment>
<reference evidence="8 9" key="1">
    <citation type="submission" date="2015-09" db="EMBL/GenBank/DDBJ databases">
        <title>Identification and resolution of microdiversity through metagenomic sequencing of parallel consortia.</title>
        <authorList>
            <person name="Nelson W.C."/>
            <person name="Romine M.F."/>
            <person name="Lindemann S.R."/>
        </authorList>
    </citation>
    <scope>NUCLEOTIDE SEQUENCE [LARGE SCALE GENOMIC DNA]</scope>
    <source>
        <strain evidence="8">Ana</strain>
    </source>
</reference>
<dbReference type="Gene3D" id="2.40.30.170">
    <property type="match status" value="1"/>
</dbReference>
<keyword evidence="4" id="KW-1133">Transmembrane helix</keyword>
<dbReference type="Pfam" id="PF25989">
    <property type="entry name" value="YknX_C"/>
    <property type="match status" value="1"/>
</dbReference>
<feature type="domain" description="YtkA-like" evidence="5">
    <location>
        <begin position="497"/>
        <end position="583"/>
    </location>
</feature>
<dbReference type="InterPro" id="IPR058637">
    <property type="entry name" value="YknX-like_C"/>
</dbReference>
<feature type="domain" description="YknX-like C-terminal permuted SH3-like" evidence="7">
    <location>
        <begin position="413"/>
        <end position="474"/>
    </location>
</feature>
<sequence length="601" mass="64273">MPLEPPSSPSNHRDSGIDSGIDSGLDSGIDSDIDISELEPTAATSPPVQYQYGRAQYGRAQYGRALLGLGVFVLLSSAILLITQHIKPANSMAGMDGHDMSGMSHDDMMRVDGAFNPVPVTVEVVQPGNFEAGVSYTGSIMPYQEAVVYPRVTGQLTNYSVYPGDRVEAQQVLAELIANERSTELAEAQAETETMTTSLQVSQVEIDEQVQEITRLQTELDYLKLQQSRFATLTAEGATSQNELDVVATEVAAKAAAVRGSKAKLTRLQAQVTREQARVNQAQAQVNTAAVMQGYTTLQAPISGIVQSRMVDPGVVVQPGMGVLKIGDYSRVRLQANVAQQDAANIQVGTPIRAKVPGAIETSLEGSVTSIFPQTNNDTRTVVVEAIIDNPQERLLSGQYLEMTLLTGRQRNALSVPQSAVVTHRGESAVWVMVGSTAERRTVETGMVSGDRMAITRGLSPGDQVITSGHSRLAPDVQVVVVDDAGAPVPVLGESRQGNVDVAIVEPDSGQNFQSGGADLVLEVRDLDTQKPLPVEDVTVDVTMPMPNMAPMTTMVQLTPAGQPGRFQVKTHFGMVGEWQIKVAVNDPDYKGQALITVSVE</sequence>
<dbReference type="InterPro" id="IPR032693">
    <property type="entry name" value="YtkA-like_dom"/>
</dbReference>
<evidence type="ECO:0000259" key="5">
    <source>
        <dbReference type="Pfam" id="PF13115"/>
    </source>
</evidence>
<feature type="transmembrane region" description="Helical" evidence="4">
    <location>
        <begin position="62"/>
        <end position="82"/>
    </location>
</feature>
<dbReference type="GO" id="GO:0015562">
    <property type="term" value="F:efflux transmembrane transporter activity"/>
    <property type="evidence" value="ECO:0007669"/>
    <property type="project" value="TreeGrafter"/>
</dbReference>
<evidence type="ECO:0000256" key="1">
    <source>
        <dbReference type="ARBA" id="ARBA00009477"/>
    </source>
</evidence>
<keyword evidence="2" id="KW-0175">Coiled coil</keyword>
<feature type="region of interest" description="Disordered" evidence="3">
    <location>
        <begin position="1"/>
        <end position="23"/>
    </location>
</feature>
<dbReference type="Proteomes" id="UP000050465">
    <property type="component" value="Unassembled WGS sequence"/>
</dbReference>
<dbReference type="Gene3D" id="1.10.287.470">
    <property type="entry name" value="Helix hairpin bin"/>
    <property type="match status" value="1"/>
</dbReference>
<keyword evidence="4" id="KW-0472">Membrane</keyword>
<feature type="coiled-coil region" evidence="2">
    <location>
        <begin position="199"/>
        <end position="226"/>
    </location>
</feature>
<dbReference type="PANTHER" id="PTHR30469">
    <property type="entry name" value="MULTIDRUG RESISTANCE PROTEIN MDTA"/>
    <property type="match status" value="1"/>
</dbReference>
<dbReference type="GO" id="GO:1990281">
    <property type="term" value="C:efflux pump complex"/>
    <property type="evidence" value="ECO:0007669"/>
    <property type="project" value="TreeGrafter"/>
</dbReference>
<dbReference type="Gene3D" id="2.40.50.100">
    <property type="match status" value="2"/>
</dbReference>
<proteinExistence type="inferred from homology"/>
<evidence type="ECO:0000313" key="9">
    <source>
        <dbReference type="Proteomes" id="UP000050465"/>
    </source>
</evidence>
<name>A0A0P7YVS1_9CYAN</name>
<evidence type="ECO:0000256" key="3">
    <source>
        <dbReference type="SAM" id="MobiDB-lite"/>
    </source>
</evidence>
<evidence type="ECO:0000259" key="7">
    <source>
        <dbReference type="Pfam" id="PF25989"/>
    </source>
</evidence>
<dbReference type="NCBIfam" id="TIGR01730">
    <property type="entry name" value="RND_mfp"/>
    <property type="match status" value="1"/>
</dbReference>
<gene>
    <name evidence="8" type="ORF">HLUCCA11_13590</name>
</gene>
<dbReference type="EMBL" id="LJZR01000017">
    <property type="protein sequence ID" value="KPQ34755.1"/>
    <property type="molecule type" value="Genomic_DNA"/>
</dbReference>
<keyword evidence="4" id="KW-0812">Transmembrane</keyword>
<dbReference type="Gene3D" id="2.40.420.20">
    <property type="match status" value="1"/>
</dbReference>
<evidence type="ECO:0000313" key="8">
    <source>
        <dbReference type="EMBL" id="KPQ34755.1"/>
    </source>
</evidence>
<dbReference type="InterPro" id="IPR058792">
    <property type="entry name" value="Beta-barrel_RND_2"/>
</dbReference>
<organism evidence="8 9">
    <name type="scientific">Phormidesmis priestleyi Ana</name>
    <dbReference type="NCBI Taxonomy" id="1666911"/>
    <lineage>
        <taxon>Bacteria</taxon>
        <taxon>Bacillati</taxon>
        <taxon>Cyanobacteriota</taxon>
        <taxon>Cyanophyceae</taxon>
        <taxon>Leptolyngbyales</taxon>
        <taxon>Leptolyngbyaceae</taxon>
        <taxon>Phormidesmis</taxon>
    </lineage>
</organism>
<dbReference type="Pfam" id="PF13115">
    <property type="entry name" value="YtkA"/>
    <property type="match status" value="1"/>
</dbReference>
<dbReference type="Pfam" id="PF25954">
    <property type="entry name" value="Beta-barrel_RND_2"/>
    <property type="match status" value="1"/>
</dbReference>